<dbReference type="EMBL" id="BPLR01004850">
    <property type="protein sequence ID" value="GIX98039.1"/>
    <property type="molecule type" value="Genomic_DNA"/>
</dbReference>
<reference evidence="1 2" key="1">
    <citation type="submission" date="2021-06" db="EMBL/GenBank/DDBJ databases">
        <title>Caerostris extrusa draft genome.</title>
        <authorList>
            <person name="Kono N."/>
            <person name="Arakawa K."/>
        </authorList>
    </citation>
    <scope>NUCLEOTIDE SEQUENCE [LARGE SCALE GENOMIC DNA]</scope>
</reference>
<name>A0AAV4PQC7_CAEEX</name>
<gene>
    <name evidence="1" type="ORF">CEXT_63091</name>
</gene>
<dbReference type="AlphaFoldDB" id="A0AAV4PQC7"/>
<dbReference type="Proteomes" id="UP001054945">
    <property type="component" value="Unassembled WGS sequence"/>
</dbReference>
<evidence type="ECO:0000313" key="1">
    <source>
        <dbReference type="EMBL" id="GIX98039.1"/>
    </source>
</evidence>
<comment type="caution">
    <text evidence="1">The sequence shown here is derived from an EMBL/GenBank/DDBJ whole genome shotgun (WGS) entry which is preliminary data.</text>
</comment>
<sequence>MLEIWNPNDYDEFRDVALCVVDDIVRARRILLDPARRKQHDEQKKCHDFKLNHQNQDHTVEIASYSGLQDFYNKLWNCTSEYVACASEDESPKNNFEAHN</sequence>
<accession>A0AAV4PQC7</accession>
<keyword evidence="2" id="KW-1185">Reference proteome</keyword>
<protein>
    <submittedName>
        <fullName evidence="1">Uncharacterized protein</fullName>
    </submittedName>
</protein>
<evidence type="ECO:0000313" key="2">
    <source>
        <dbReference type="Proteomes" id="UP001054945"/>
    </source>
</evidence>
<organism evidence="1 2">
    <name type="scientific">Caerostris extrusa</name>
    <name type="common">Bark spider</name>
    <name type="synonym">Caerostris bankana</name>
    <dbReference type="NCBI Taxonomy" id="172846"/>
    <lineage>
        <taxon>Eukaryota</taxon>
        <taxon>Metazoa</taxon>
        <taxon>Ecdysozoa</taxon>
        <taxon>Arthropoda</taxon>
        <taxon>Chelicerata</taxon>
        <taxon>Arachnida</taxon>
        <taxon>Araneae</taxon>
        <taxon>Araneomorphae</taxon>
        <taxon>Entelegynae</taxon>
        <taxon>Araneoidea</taxon>
        <taxon>Araneidae</taxon>
        <taxon>Caerostris</taxon>
    </lineage>
</organism>
<proteinExistence type="predicted"/>